<dbReference type="InterPro" id="IPR003848">
    <property type="entry name" value="DUF218"/>
</dbReference>
<feature type="transmembrane region" description="Helical" evidence="1">
    <location>
        <begin position="12"/>
        <end position="32"/>
    </location>
</feature>
<evidence type="ECO:0000313" key="4">
    <source>
        <dbReference type="Proteomes" id="UP000243793"/>
    </source>
</evidence>
<dbReference type="KEGG" id="ocm:CBP12_02570"/>
<reference evidence="4" key="1">
    <citation type="submission" date="2017-05" db="EMBL/GenBank/DDBJ databases">
        <authorList>
            <person name="Sung H."/>
        </authorList>
    </citation>
    <scope>NUCLEOTIDE SEQUENCE [LARGE SCALE GENOMIC DNA]</scope>
    <source>
        <strain evidence="4">AMac2203</strain>
    </source>
</reference>
<dbReference type="RefSeq" id="WP_232455126.1">
    <property type="nucleotide sequence ID" value="NZ_CP021376.1"/>
</dbReference>
<dbReference type="InterPro" id="IPR014729">
    <property type="entry name" value="Rossmann-like_a/b/a_fold"/>
</dbReference>
<dbReference type="PANTHER" id="PTHR30336:SF4">
    <property type="entry name" value="ENVELOPE BIOGENESIS FACTOR ELYC"/>
    <property type="match status" value="1"/>
</dbReference>
<gene>
    <name evidence="3" type="ORF">CBP12_02570</name>
</gene>
<dbReference type="InterPro" id="IPR051599">
    <property type="entry name" value="Cell_Envelope_Assoc"/>
</dbReference>
<dbReference type="Proteomes" id="UP000243793">
    <property type="component" value="Chromosome"/>
</dbReference>
<evidence type="ECO:0000256" key="1">
    <source>
        <dbReference type="SAM" id="Phobius"/>
    </source>
</evidence>
<feature type="domain" description="DUF218" evidence="2">
    <location>
        <begin position="84"/>
        <end position="245"/>
    </location>
</feature>
<dbReference type="GO" id="GO:0043164">
    <property type="term" value="P:Gram-negative-bacterium-type cell wall biogenesis"/>
    <property type="evidence" value="ECO:0007669"/>
    <property type="project" value="TreeGrafter"/>
</dbReference>
<dbReference type="PANTHER" id="PTHR30336">
    <property type="entry name" value="INNER MEMBRANE PROTEIN, PROBABLE PERMEASE"/>
    <property type="match status" value="1"/>
</dbReference>
<keyword evidence="1" id="KW-1133">Transmembrane helix</keyword>
<evidence type="ECO:0000259" key="2">
    <source>
        <dbReference type="Pfam" id="PF02698"/>
    </source>
</evidence>
<sequence length="262" mass="28067">MVFLAKKWLGTGLLPLPLLLIVALLGAVFFFFKAKRTGLTLMTLAAMSVCLLSTRPVANALIRPLESTYPPYLVTPDSQAIQDIIVLGAAQVANTNLPLLSQLGNAGLARISEGIYLALAFPEARLIVSGYAGGEGRSSAELYSAVAQQFGIAPERIMALPKPKDTAEEAVAIAPLINNRRALLVTSASHMPRSMSLFNAQGAHPIAAPVGHLAKESNATLPLYTYLPSSHYLARSETAWHEYLGLLWQQLKPSAERPVPSS</sequence>
<keyword evidence="4" id="KW-1185">Reference proteome</keyword>
<protein>
    <submittedName>
        <fullName evidence="3">Envelope biogenesis factor ElyC</fullName>
    </submittedName>
</protein>
<dbReference type="GO" id="GO:0005886">
    <property type="term" value="C:plasma membrane"/>
    <property type="evidence" value="ECO:0007669"/>
    <property type="project" value="TreeGrafter"/>
</dbReference>
<dbReference type="AlphaFoldDB" id="A0A1Y0CVC7"/>
<name>A0A1Y0CVC7_9GAMM</name>
<dbReference type="NCBIfam" id="NF007794">
    <property type="entry name" value="PRK10494.1"/>
    <property type="match status" value="1"/>
</dbReference>
<dbReference type="Pfam" id="PF02698">
    <property type="entry name" value="DUF218"/>
    <property type="match status" value="1"/>
</dbReference>
<keyword evidence="1" id="KW-0472">Membrane</keyword>
<organism evidence="3 4">
    <name type="scientific">Oceanisphaera avium</name>
    <dbReference type="NCBI Taxonomy" id="1903694"/>
    <lineage>
        <taxon>Bacteria</taxon>
        <taxon>Pseudomonadati</taxon>
        <taxon>Pseudomonadota</taxon>
        <taxon>Gammaproteobacteria</taxon>
        <taxon>Aeromonadales</taxon>
        <taxon>Aeromonadaceae</taxon>
        <taxon>Oceanisphaera</taxon>
    </lineage>
</organism>
<accession>A0A1Y0CVC7</accession>
<dbReference type="Gene3D" id="3.40.50.620">
    <property type="entry name" value="HUPs"/>
    <property type="match status" value="1"/>
</dbReference>
<dbReference type="GO" id="GO:0000270">
    <property type="term" value="P:peptidoglycan metabolic process"/>
    <property type="evidence" value="ECO:0007669"/>
    <property type="project" value="TreeGrafter"/>
</dbReference>
<dbReference type="CDD" id="cd06259">
    <property type="entry name" value="YdcF-like"/>
    <property type="match status" value="1"/>
</dbReference>
<dbReference type="EMBL" id="CP021376">
    <property type="protein sequence ID" value="ART79168.1"/>
    <property type="molecule type" value="Genomic_DNA"/>
</dbReference>
<keyword evidence="1" id="KW-0812">Transmembrane</keyword>
<evidence type="ECO:0000313" key="3">
    <source>
        <dbReference type="EMBL" id="ART79168.1"/>
    </source>
</evidence>
<proteinExistence type="predicted"/>